<feature type="transmembrane region" description="Helical" evidence="8">
    <location>
        <begin position="80"/>
        <end position="106"/>
    </location>
</feature>
<reference evidence="10" key="1">
    <citation type="journal article" date="2023" name="Mol. Phylogenet. Evol.">
        <title>Genome-scale phylogeny and comparative genomics of the fungal order Sordariales.</title>
        <authorList>
            <person name="Hensen N."/>
            <person name="Bonometti L."/>
            <person name="Westerberg I."/>
            <person name="Brannstrom I.O."/>
            <person name="Guillou S."/>
            <person name="Cros-Aarteil S."/>
            <person name="Calhoun S."/>
            <person name="Haridas S."/>
            <person name="Kuo A."/>
            <person name="Mondo S."/>
            <person name="Pangilinan J."/>
            <person name="Riley R."/>
            <person name="LaButti K."/>
            <person name="Andreopoulos B."/>
            <person name="Lipzen A."/>
            <person name="Chen C."/>
            <person name="Yan M."/>
            <person name="Daum C."/>
            <person name="Ng V."/>
            <person name="Clum A."/>
            <person name="Steindorff A."/>
            <person name="Ohm R.A."/>
            <person name="Martin F."/>
            <person name="Silar P."/>
            <person name="Natvig D.O."/>
            <person name="Lalanne C."/>
            <person name="Gautier V."/>
            <person name="Ament-Velasquez S.L."/>
            <person name="Kruys A."/>
            <person name="Hutchinson M.I."/>
            <person name="Powell A.J."/>
            <person name="Barry K."/>
            <person name="Miller A.N."/>
            <person name="Grigoriev I.V."/>
            <person name="Debuchy R."/>
            <person name="Gladieux P."/>
            <person name="Hiltunen Thoren M."/>
            <person name="Johannesson H."/>
        </authorList>
    </citation>
    <scope>NUCLEOTIDE SEQUENCE [LARGE SCALE GENOMIC DNA]</scope>
    <source>
        <strain evidence="10">CBS 340.73</strain>
    </source>
</reference>
<gene>
    <name evidence="9" type="ORF">QBC46DRAFT_387065</name>
</gene>
<dbReference type="PANTHER" id="PTHR30574:SF1">
    <property type="entry name" value="SULPHUR TRANSPORT DOMAIN-CONTAINING PROTEIN"/>
    <property type="match status" value="1"/>
</dbReference>
<dbReference type="PANTHER" id="PTHR30574">
    <property type="entry name" value="INNER MEMBRANE PROTEIN YEDE"/>
    <property type="match status" value="1"/>
</dbReference>
<dbReference type="AlphaFoldDB" id="A0AAN6N611"/>
<evidence type="ECO:0000256" key="1">
    <source>
        <dbReference type="ARBA" id="ARBA00004429"/>
    </source>
</evidence>
<evidence type="ECO:0000256" key="8">
    <source>
        <dbReference type="SAM" id="Phobius"/>
    </source>
</evidence>
<keyword evidence="3" id="KW-1003">Cell membrane</keyword>
<sequence>METALTGAAFGAALTAAGVYQPAVIVSQLRLENWHMIQAFLTAAAGSAIVVTAANVLGYVRLPPRSFSSLNLFARFDGNVIGGILLGTGMTLSGACPGTVLAQVALGIESGYYALAGAVVGGIVWTGLVLQPNLLPTPSSSLSKPQTRLSMYEQLGVSRGTMLVAFEAICASVVAATIYLTPPSTAKGGVHPVIGGLLIAGAQLLSILMRKSLMGTSTSYEEFGDWFWGLFSRGKMIGLPQRYNNMVFCSSMVGGAWLLSRFAPSLVAEIAPLRIEPLAAGVGGCLMIIGSRLAGGCTSGHGISGISLLSTSSVLTIGVAFAWGAVVGLLMG</sequence>
<feature type="transmembrane region" description="Helical" evidence="8">
    <location>
        <begin position="34"/>
        <end position="60"/>
    </location>
</feature>
<evidence type="ECO:0008006" key="11">
    <source>
        <dbReference type="Google" id="ProtNLM"/>
    </source>
</evidence>
<comment type="subcellular location">
    <subcellularLocation>
        <location evidence="1">Cell inner membrane</location>
        <topology evidence="1">Multi-pass membrane protein</topology>
    </subcellularLocation>
</comment>
<evidence type="ECO:0000256" key="3">
    <source>
        <dbReference type="ARBA" id="ARBA00022475"/>
    </source>
</evidence>
<dbReference type="InterPro" id="IPR007272">
    <property type="entry name" value="Sulf_transp_TsuA/YedE"/>
</dbReference>
<evidence type="ECO:0000256" key="2">
    <source>
        <dbReference type="ARBA" id="ARBA00022448"/>
    </source>
</evidence>
<protein>
    <recommendedName>
        <fullName evidence="11">Sulphur transport domain-containing protein</fullName>
    </recommendedName>
</protein>
<keyword evidence="2" id="KW-0813">Transport</keyword>
<organism evidence="9 10">
    <name type="scientific">Diplogelasinospora grovesii</name>
    <dbReference type="NCBI Taxonomy" id="303347"/>
    <lineage>
        <taxon>Eukaryota</taxon>
        <taxon>Fungi</taxon>
        <taxon>Dikarya</taxon>
        <taxon>Ascomycota</taxon>
        <taxon>Pezizomycotina</taxon>
        <taxon>Sordariomycetes</taxon>
        <taxon>Sordariomycetidae</taxon>
        <taxon>Sordariales</taxon>
        <taxon>Diplogelasinosporaceae</taxon>
        <taxon>Diplogelasinospora</taxon>
    </lineage>
</organism>
<keyword evidence="6 8" id="KW-1133">Transmembrane helix</keyword>
<evidence type="ECO:0000313" key="9">
    <source>
        <dbReference type="EMBL" id="KAK3939826.1"/>
    </source>
</evidence>
<keyword evidence="4" id="KW-0997">Cell inner membrane</keyword>
<dbReference type="Pfam" id="PF04143">
    <property type="entry name" value="Sulf_transp"/>
    <property type="match status" value="1"/>
</dbReference>
<keyword evidence="7 8" id="KW-0472">Membrane</keyword>
<name>A0AAN6N611_9PEZI</name>
<evidence type="ECO:0000256" key="5">
    <source>
        <dbReference type="ARBA" id="ARBA00022692"/>
    </source>
</evidence>
<feature type="transmembrane region" description="Helical" evidence="8">
    <location>
        <begin position="306"/>
        <end position="331"/>
    </location>
</feature>
<comment type="caution">
    <text evidence="9">The sequence shown here is derived from an EMBL/GenBank/DDBJ whole genome shotgun (WGS) entry which is preliminary data.</text>
</comment>
<keyword evidence="10" id="KW-1185">Reference proteome</keyword>
<feature type="transmembrane region" description="Helical" evidence="8">
    <location>
        <begin position="156"/>
        <end position="180"/>
    </location>
</feature>
<dbReference type="GO" id="GO:0005886">
    <property type="term" value="C:plasma membrane"/>
    <property type="evidence" value="ECO:0007669"/>
    <property type="project" value="UniProtKB-SubCell"/>
</dbReference>
<dbReference type="Proteomes" id="UP001303473">
    <property type="component" value="Unassembled WGS sequence"/>
</dbReference>
<proteinExistence type="predicted"/>
<evidence type="ECO:0000256" key="7">
    <source>
        <dbReference type="ARBA" id="ARBA00023136"/>
    </source>
</evidence>
<evidence type="ECO:0000313" key="10">
    <source>
        <dbReference type="Proteomes" id="UP001303473"/>
    </source>
</evidence>
<evidence type="ECO:0000256" key="4">
    <source>
        <dbReference type="ARBA" id="ARBA00022519"/>
    </source>
</evidence>
<accession>A0AAN6N611</accession>
<feature type="transmembrane region" description="Helical" evidence="8">
    <location>
        <begin position="112"/>
        <end position="135"/>
    </location>
</feature>
<dbReference type="EMBL" id="MU853805">
    <property type="protein sequence ID" value="KAK3939826.1"/>
    <property type="molecule type" value="Genomic_DNA"/>
</dbReference>
<keyword evidence="5 8" id="KW-0812">Transmembrane</keyword>
<evidence type="ECO:0000256" key="6">
    <source>
        <dbReference type="ARBA" id="ARBA00022989"/>
    </source>
</evidence>
<feature type="transmembrane region" description="Helical" evidence="8">
    <location>
        <begin position="192"/>
        <end position="209"/>
    </location>
</feature>